<organism evidence="3">
    <name type="scientific">uncultured Caudovirales phage</name>
    <dbReference type="NCBI Taxonomy" id="2100421"/>
    <lineage>
        <taxon>Viruses</taxon>
        <taxon>Duplodnaviria</taxon>
        <taxon>Heunggongvirae</taxon>
        <taxon>Uroviricota</taxon>
        <taxon>Caudoviricetes</taxon>
        <taxon>Peduoviridae</taxon>
        <taxon>Maltschvirus</taxon>
        <taxon>Maltschvirus maltsch</taxon>
    </lineage>
</organism>
<evidence type="ECO:0000313" key="3">
    <source>
        <dbReference type="EMBL" id="CAB4201999.1"/>
    </source>
</evidence>
<dbReference type="Pfam" id="PF17338">
    <property type="entry name" value="GP88"/>
    <property type="match status" value="1"/>
</dbReference>
<name>A0A6J5S2Q9_9CAUD</name>
<gene>
    <name evidence="2" type="ORF">UFOVP1101_49</name>
    <name evidence="3" type="ORF">UFOVP1362_33</name>
</gene>
<evidence type="ECO:0000259" key="1">
    <source>
        <dbReference type="Pfam" id="PF17338"/>
    </source>
</evidence>
<dbReference type="EMBL" id="LR797311">
    <property type="protein sequence ID" value="CAB4201999.1"/>
    <property type="molecule type" value="Genomic_DNA"/>
</dbReference>
<protein>
    <recommendedName>
        <fullName evidence="1">Gene product 88 domain-containing protein</fullName>
    </recommendedName>
</protein>
<accession>A0A6J5S2Q9</accession>
<feature type="domain" description="Gene product 88" evidence="1">
    <location>
        <begin position="8"/>
        <end position="243"/>
    </location>
</feature>
<dbReference type="InterPro" id="IPR020290">
    <property type="entry name" value="Gp88"/>
</dbReference>
<dbReference type="EMBL" id="LR797059">
    <property type="protein sequence ID" value="CAB4184249.1"/>
    <property type="molecule type" value="Genomic_DNA"/>
</dbReference>
<proteinExistence type="predicted"/>
<evidence type="ECO:0000313" key="2">
    <source>
        <dbReference type="EMBL" id="CAB4184249.1"/>
    </source>
</evidence>
<reference evidence="3" key="1">
    <citation type="submission" date="2020-05" db="EMBL/GenBank/DDBJ databases">
        <authorList>
            <person name="Chiriac C."/>
            <person name="Salcher M."/>
            <person name="Ghai R."/>
            <person name="Kavagutti S V."/>
        </authorList>
    </citation>
    <scope>NUCLEOTIDE SEQUENCE</scope>
</reference>
<sequence>MQLFSISSNAKTVKGEKLGYLTGVLYLAPARLSGYQVCAMAETAECAEACLNKAGLGGVYTSIQKSRIAKTKRFFEDRDNFMRDIVKSIKGLVKLSRKQRRVKGKFAKAYQVLVRLNGTSDIRWELIPVTIDGIVYANLMEAFPDIQFYDYTKLANRRNLPSNYDLTFSYSGVKQYQPQVAKARAALMRIAVVFRHEKDIPKRFIGLKCIGGDNSDVRHIEKQNVVVALYAKGPAKHDTTGFVV</sequence>